<proteinExistence type="predicted"/>
<sequence length="92" mass="10262">MLSTVLHTPMPRAGLAQLPPAAFEPEAAGTRDIAVEDLTIRRLQKQYEIRELAQLRGQIDLKAATSVDPHFATREKKETNWAWSSLSNCMTA</sequence>
<organism evidence="1 2">
    <name type="scientific">Ramlibacter humi</name>
    <dbReference type="NCBI Taxonomy" id="2530451"/>
    <lineage>
        <taxon>Bacteria</taxon>
        <taxon>Pseudomonadati</taxon>
        <taxon>Pseudomonadota</taxon>
        <taxon>Betaproteobacteria</taxon>
        <taxon>Burkholderiales</taxon>
        <taxon>Comamonadaceae</taxon>
        <taxon>Ramlibacter</taxon>
    </lineage>
</organism>
<dbReference type="OrthoDB" id="8913295at2"/>
<keyword evidence="2" id="KW-1185">Reference proteome</keyword>
<evidence type="ECO:0000313" key="2">
    <source>
        <dbReference type="Proteomes" id="UP000297839"/>
    </source>
</evidence>
<dbReference type="RefSeq" id="WP_135248138.1">
    <property type="nucleotide sequence ID" value="NZ_SMLK01000001.1"/>
</dbReference>
<comment type="caution">
    <text evidence="1">The sequence shown here is derived from an EMBL/GenBank/DDBJ whole genome shotgun (WGS) entry which is preliminary data.</text>
</comment>
<protein>
    <submittedName>
        <fullName evidence="1">Uncharacterized protein</fullName>
    </submittedName>
</protein>
<evidence type="ECO:0000313" key="1">
    <source>
        <dbReference type="EMBL" id="TFZ08201.1"/>
    </source>
</evidence>
<accession>A0A4Z0CA40</accession>
<dbReference type="AlphaFoldDB" id="A0A4Z0CA40"/>
<dbReference type="Proteomes" id="UP000297839">
    <property type="component" value="Unassembled WGS sequence"/>
</dbReference>
<gene>
    <name evidence="1" type="ORF">EZ216_03290</name>
</gene>
<name>A0A4Z0CA40_9BURK</name>
<dbReference type="EMBL" id="SMLK01000001">
    <property type="protein sequence ID" value="TFZ08201.1"/>
    <property type="molecule type" value="Genomic_DNA"/>
</dbReference>
<reference evidence="1 2" key="1">
    <citation type="submission" date="2019-03" db="EMBL/GenBank/DDBJ databases">
        <title>Ramlibacter sp. 18x22-1, whole genome shotgun sequence.</title>
        <authorList>
            <person name="Zhang X."/>
            <person name="Feng G."/>
            <person name="Zhu H."/>
        </authorList>
    </citation>
    <scope>NUCLEOTIDE SEQUENCE [LARGE SCALE GENOMIC DNA]</scope>
    <source>
        <strain evidence="1 2">18x22-1</strain>
    </source>
</reference>